<dbReference type="InterPro" id="IPR002931">
    <property type="entry name" value="Transglutaminase-like"/>
</dbReference>
<comment type="caution">
    <text evidence="3">The sequence shown here is derived from an EMBL/GenBank/DDBJ whole genome shotgun (WGS) entry which is preliminary data.</text>
</comment>
<evidence type="ECO:0000256" key="1">
    <source>
        <dbReference type="SAM" id="MobiDB-lite"/>
    </source>
</evidence>
<accession>A0A510UTQ4</accession>
<dbReference type="SUPFAM" id="SSF54001">
    <property type="entry name" value="Cysteine proteinases"/>
    <property type="match status" value="1"/>
</dbReference>
<feature type="compositionally biased region" description="Basic and acidic residues" evidence="1">
    <location>
        <begin position="1"/>
        <end position="12"/>
    </location>
</feature>
<organism evidence="3 4">
    <name type="scientific">Cellulomonas persica</name>
    <dbReference type="NCBI Taxonomy" id="76861"/>
    <lineage>
        <taxon>Bacteria</taxon>
        <taxon>Bacillati</taxon>
        <taxon>Actinomycetota</taxon>
        <taxon>Actinomycetes</taxon>
        <taxon>Micrococcales</taxon>
        <taxon>Cellulomonadaceae</taxon>
        <taxon>Cellulomonas</taxon>
    </lineage>
</organism>
<dbReference type="Gene3D" id="3.10.620.30">
    <property type="match status" value="1"/>
</dbReference>
<keyword evidence="4" id="KW-1185">Reference proteome</keyword>
<evidence type="ECO:0000313" key="3">
    <source>
        <dbReference type="EMBL" id="GEK18064.1"/>
    </source>
</evidence>
<dbReference type="RefSeq" id="WP_146806303.1">
    <property type="nucleotide sequence ID" value="NZ_BJUA01000007.1"/>
</dbReference>
<sequence length="318" mass="34172">MDGRTTRSRGVEPGDWVGHSPFSDPGRHADVLAAVSPEPEAVHGAVTGLVAHYRAEAAVLDDERVSEVDLRWCERILDAGLARSPQLAGRPDHLRGGGCCRDHTLLAVAVLREHGVPARSRVGFSAYLIPDFHADHVVVEQWDGRRWVLWDAEMPAAFGAAPFAGPPFDVRDIRTGVGAPFVTAAQAWLAYRRDGLDLSRFGVHPSVDIGGPDMVRAYVRLEAAHRRGDELLLWDVWGDGADGAPEDPVGSPDEADALADEVADLLVRADAGDTAAEAALAALYASDPRLHPGTVVRTWSPLGRTGTTDLVARTTTWD</sequence>
<name>A0A510UTQ4_9CELL</name>
<reference evidence="3 4" key="1">
    <citation type="submission" date="2019-07" db="EMBL/GenBank/DDBJ databases">
        <title>Whole genome shotgun sequence of Cellulomonas persica NBRC 101101.</title>
        <authorList>
            <person name="Hosoyama A."/>
            <person name="Uohara A."/>
            <person name="Ohji S."/>
            <person name="Ichikawa N."/>
        </authorList>
    </citation>
    <scope>NUCLEOTIDE SEQUENCE [LARGE SCALE GENOMIC DNA]</scope>
    <source>
        <strain evidence="3 4">NBRC 101101</strain>
    </source>
</reference>
<dbReference type="Pfam" id="PF01841">
    <property type="entry name" value="Transglut_core"/>
    <property type="match status" value="1"/>
</dbReference>
<feature type="domain" description="Transglutaminase-like" evidence="2">
    <location>
        <begin position="96"/>
        <end position="152"/>
    </location>
</feature>
<dbReference type="EMBL" id="BJUA01000007">
    <property type="protein sequence ID" value="GEK18064.1"/>
    <property type="molecule type" value="Genomic_DNA"/>
</dbReference>
<proteinExistence type="predicted"/>
<evidence type="ECO:0000313" key="4">
    <source>
        <dbReference type="Proteomes" id="UP000321386"/>
    </source>
</evidence>
<gene>
    <name evidence="3" type="ORF">CPE01_17970</name>
</gene>
<dbReference type="InterPro" id="IPR038765">
    <property type="entry name" value="Papain-like_cys_pep_sf"/>
</dbReference>
<dbReference type="Proteomes" id="UP000321386">
    <property type="component" value="Unassembled WGS sequence"/>
</dbReference>
<evidence type="ECO:0000259" key="2">
    <source>
        <dbReference type="Pfam" id="PF01841"/>
    </source>
</evidence>
<feature type="region of interest" description="Disordered" evidence="1">
    <location>
        <begin position="1"/>
        <end position="23"/>
    </location>
</feature>
<dbReference type="OrthoDB" id="148799at2"/>
<dbReference type="AlphaFoldDB" id="A0A510UTQ4"/>
<protein>
    <recommendedName>
        <fullName evidence="2">Transglutaminase-like domain-containing protein</fullName>
    </recommendedName>
</protein>